<reference evidence="13 14" key="1">
    <citation type="submission" date="2020-02" db="EMBL/GenBank/DDBJ databases">
        <title>Bacillus aquiflavi sp. nov., isolated from yellow water of strong flavor Chinese baijiu in Yibin region of China.</title>
        <authorList>
            <person name="Xie J."/>
        </authorList>
    </citation>
    <scope>NUCLEOTIDE SEQUENCE [LARGE SCALE GENOMIC DNA]</scope>
    <source>
        <strain evidence="13 14">SA4</strain>
    </source>
</reference>
<comment type="catalytic activity">
    <reaction evidence="9">
        <text>adenosine + H2O + H(+) = inosine + NH4(+)</text>
        <dbReference type="Rhea" id="RHEA:24408"/>
        <dbReference type="ChEBI" id="CHEBI:15377"/>
        <dbReference type="ChEBI" id="CHEBI:15378"/>
        <dbReference type="ChEBI" id="CHEBI:16335"/>
        <dbReference type="ChEBI" id="CHEBI:17596"/>
        <dbReference type="ChEBI" id="CHEBI:28938"/>
        <dbReference type="EC" id="3.5.4.4"/>
    </reaction>
    <physiologicalReaction direction="left-to-right" evidence="9">
        <dbReference type="Rhea" id="RHEA:24409"/>
    </physiologicalReaction>
</comment>
<dbReference type="Pfam" id="PF02578">
    <property type="entry name" value="Cu-oxidase_4"/>
    <property type="match status" value="1"/>
</dbReference>
<dbReference type="Gene3D" id="3.60.140.10">
    <property type="entry name" value="CNF1/YfiH-like putative cysteine hydrolases"/>
    <property type="match status" value="1"/>
</dbReference>
<sequence length="273" mass="31020">MEPFQLAQDEFFRISPWQDQFPHVMAGFTSKNGGFSTDSFCTFNLGLHVHDSKESVNKNRKKLSQIIKFPTEEWVCSEQVHDHHIKKVTRSDRGKGVYVYEEGIPHTDGIYTDESNVLLTSVYADCVPLYFFVPSRGLIGLAHAGWKGTVKQIASRMVKCWIEDEGVNIKDIFVAIGPSIHDCCYVVDDRVINEVVQTLAEGDKPPFKEVSSGQYSLHLSDLNHLLLKKMGIKESNILISSRCTSCEEDLFFSHRRDQGKTGRMMSFIGYKED</sequence>
<evidence type="ECO:0000256" key="8">
    <source>
        <dbReference type="ARBA" id="ARBA00022833"/>
    </source>
</evidence>
<dbReference type="GO" id="GO:0005507">
    <property type="term" value="F:copper ion binding"/>
    <property type="evidence" value="ECO:0007669"/>
    <property type="project" value="TreeGrafter"/>
</dbReference>
<evidence type="ECO:0000256" key="4">
    <source>
        <dbReference type="ARBA" id="ARBA00007353"/>
    </source>
</evidence>
<evidence type="ECO:0000256" key="1">
    <source>
        <dbReference type="ARBA" id="ARBA00000553"/>
    </source>
</evidence>
<name>A0A6M0Q232_9BACI</name>
<keyword evidence="7" id="KW-0378">Hydrolase</keyword>
<evidence type="ECO:0000256" key="7">
    <source>
        <dbReference type="ARBA" id="ARBA00022801"/>
    </source>
</evidence>
<dbReference type="GO" id="GO:0017061">
    <property type="term" value="F:S-methyl-5-thioadenosine phosphorylase activity"/>
    <property type="evidence" value="ECO:0007669"/>
    <property type="project" value="UniProtKB-EC"/>
</dbReference>
<comment type="catalytic activity">
    <reaction evidence="11">
        <text>S-methyl-5'-thioadenosine + phosphate = 5-(methylsulfanyl)-alpha-D-ribose 1-phosphate + adenine</text>
        <dbReference type="Rhea" id="RHEA:11852"/>
        <dbReference type="ChEBI" id="CHEBI:16708"/>
        <dbReference type="ChEBI" id="CHEBI:17509"/>
        <dbReference type="ChEBI" id="CHEBI:43474"/>
        <dbReference type="ChEBI" id="CHEBI:58533"/>
        <dbReference type="EC" id="2.4.2.28"/>
    </reaction>
    <physiologicalReaction direction="left-to-right" evidence="11">
        <dbReference type="Rhea" id="RHEA:11853"/>
    </physiologicalReaction>
</comment>
<dbReference type="InterPro" id="IPR011324">
    <property type="entry name" value="Cytotoxic_necrot_fac-like_cat"/>
</dbReference>
<keyword evidence="5" id="KW-0808">Transferase</keyword>
<evidence type="ECO:0000256" key="9">
    <source>
        <dbReference type="ARBA" id="ARBA00047989"/>
    </source>
</evidence>
<keyword evidence="14" id="KW-1185">Reference proteome</keyword>
<dbReference type="NCBIfam" id="TIGR00726">
    <property type="entry name" value="peptidoglycan editing factor PgeF"/>
    <property type="match status" value="1"/>
</dbReference>
<evidence type="ECO:0000256" key="6">
    <source>
        <dbReference type="ARBA" id="ARBA00022723"/>
    </source>
</evidence>
<keyword evidence="6" id="KW-0479">Metal-binding</keyword>
<gene>
    <name evidence="13" type="primary">pgeF</name>
    <name evidence="13" type="ORF">G4D63_01055</name>
</gene>
<dbReference type="PANTHER" id="PTHR30616:SF2">
    <property type="entry name" value="PURINE NUCLEOSIDE PHOSPHORYLASE LACC1"/>
    <property type="match status" value="1"/>
</dbReference>
<accession>A0A6M0Q232</accession>
<comment type="similarity">
    <text evidence="4 12">Belongs to the purine nucleoside phosphorylase YfiH/LACC1 family.</text>
</comment>
<dbReference type="SUPFAM" id="SSF64438">
    <property type="entry name" value="CNF1/YfiH-like putative cysteine hydrolases"/>
    <property type="match status" value="1"/>
</dbReference>
<dbReference type="InterPro" id="IPR003730">
    <property type="entry name" value="Cu_polyphenol_OxRdtase"/>
</dbReference>
<proteinExistence type="inferred from homology"/>
<dbReference type="Proteomes" id="UP000481043">
    <property type="component" value="Unassembled WGS sequence"/>
</dbReference>
<dbReference type="GO" id="GO:0016787">
    <property type="term" value="F:hydrolase activity"/>
    <property type="evidence" value="ECO:0007669"/>
    <property type="project" value="UniProtKB-KW"/>
</dbReference>
<dbReference type="InterPro" id="IPR038371">
    <property type="entry name" value="Cu_polyphenol_OxRdtase_sf"/>
</dbReference>
<evidence type="ECO:0000313" key="13">
    <source>
        <dbReference type="EMBL" id="NEY70316.1"/>
    </source>
</evidence>
<comment type="function">
    <text evidence="3">Purine nucleoside enzyme that catalyzes the phosphorolysis of adenosine and inosine nucleosides, yielding D-ribose 1-phosphate and the respective free bases, adenine and hypoxanthine. Also catalyzes the phosphorolysis of S-methyl-5'-thioadenosine into adenine and S-methyl-5-thio-alpha-D-ribose 1-phosphate. Also has adenosine deaminase activity.</text>
</comment>
<evidence type="ECO:0000256" key="5">
    <source>
        <dbReference type="ARBA" id="ARBA00022679"/>
    </source>
</evidence>
<evidence type="ECO:0000256" key="11">
    <source>
        <dbReference type="ARBA" id="ARBA00049893"/>
    </source>
</evidence>
<dbReference type="RefSeq" id="WP_163176819.1">
    <property type="nucleotide sequence ID" value="NZ_JAAIWM010000001.1"/>
</dbReference>
<dbReference type="AlphaFoldDB" id="A0A6M0Q232"/>
<comment type="caution">
    <text evidence="13">The sequence shown here is derived from an EMBL/GenBank/DDBJ whole genome shotgun (WGS) entry which is preliminary data.</text>
</comment>
<protein>
    <recommendedName>
        <fullName evidence="12">Purine nucleoside phosphorylase</fullName>
    </recommendedName>
</protein>
<keyword evidence="8" id="KW-0862">Zinc</keyword>
<evidence type="ECO:0000256" key="12">
    <source>
        <dbReference type="RuleBase" id="RU361274"/>
    </source>
</evidence>
<dbReference type="PANTHER" id="PTHR30616">
    <property type="entry name" value="UNCHARACTERIZED PROTEIN YFIH"/>
    <property type="match status" value="1"/>
</dbReference>
<comment type="cofactor">
    <cofactor evidence="2">
        <name>Zn(2+)</name>
        <dbReference type="ChEBI" id="CHEBI:29105"/>
    </cofactor>
</comment>
<dbReference type="CDD" id="cd16833">
    <property type="entry name" value="YfiH"/>
    <property type="match status" value="1"/>
</dbReference>
<evidence type="ECO:0000313" key="14">
    <source>
        <dbReference type="Proteomes" id="UP000481043"/>
    </source>
</evidence>
<evidence type="ECO:0000256" key="10">
    <source>
        <dbReference type="ARBA" id="ARBA00048968"/>
    </source>
</evidence>
<comment type="catalytic activity">
    <reaction evidence="1">
        <text>inosine + phosphate = alpha-D-ribose 1-phosphate + hypoxanthine</text>
        <dbReference type="Rhea" id="RHEA:27646"/>
        <dbReference type="ChEBI" id="CHEBI:17368"/>
        <dbReference type="ChEBI" id="CHEBI:17596"/>
        <dbReference type="ChEBI" id="CHEBI:43474"/>
        <dbReference type="ChEBI" id="CHEBI:57720"/>
        <dbReference type="EC" id="2.4.2.1"/>
    </reaction>
    <physiologicalReaction direction="left-to-right" evidence="1">
        <dbReference type="Rhea" id="RHEA:27647"/>
    </physiologicalReaction>
</comment>
<dbReference type="EMBL" id="JAAIWM010000001">
    <property type="protein sequence ID" value="NEY70316.1"/>
    <property type="molecule type" value="Genomic_DNA"/>
</dbReference>
<comment type="catalytic activity">
    <reaction evidence="10">
        <text>adenosine + phosphate = alpha-D-ribose 1-phosphate + adenine</text>
        <dbReference type="Rhea" id="RHEA:27642"/>
        <dbReference type="ChEBI" id="CHEBI:16335"/>
        <dbReference type="ChEBI" id="CHEBI:16708"/>
        <dbReference type="ChEBI" id="CHEBI:43474"/>
        <dbReference type="ChEBI" id="CHEBI:57720"/>
        <dbReference type="EC" id="2.4.2.1"/>
    </reaction>
    <physiologicalReaction direction="left-to-right" evidence="10">
        <dbReference type="Rhea" id="RHEA:27643"/>
    </physiologicalReaction>
</comment>
<evidence type="ECO:0000256" key="2">
    <source>
        <dbReference type="ARBA" id="ARBA00001947"/>
    </source>
</evidence>
<organism evidence="13 14">
    <name type="scientific">Bacillus mesophilus</name>
    <dbReference type="NCBI Taxonomy" id="1808955"/>
    <lineage>
        <taxon>Bacteria</taxon>
        <taxon>Bacillati</taxon>
        <taxon>Bacillota</taxon>
        <taxon>Bacilli</taxon>
        <taxon>Bacillales</taxon>
        <taxon>Bacillaceae</taxon>
        <taxon>Bacillus</taxon>
    </lineage>
</organism>
<evidence type="ECO:0000256" key="3">
    <source>
        <dbReference type="ARBA" id="ARBA00003215"/>
    </source>
</evidence>